<accession>A0ACC2LVH1</accession>
<gene>
    <name evidence="1" type="ORF">MRB53_011687</name>
</gene>
<comment type="caution">
    <text evidence="1">The sequence shown here is derived from an EMBL/GenBank/DDBJ whole genome shotgun (WGS) entry which is preliminary data.</text>
</comment>
<protein>
    <submittedName>
        <fullName evidence="1">Uncharacterized protein</fullName>
    </submittedName>
</protein>
<organism evidence="1 2">
    <name type="scientific">Persea americana</name>
    <name type="common">Avocado</name>
    <dbReference type="NCBI Taxonomy" id="3435"/>
    <lineage>
        <taxon>Eukaryota</taxon>
        <taxon>Viridiplantae</taxon>
        <taxon>Streptophyta</taxon>
        <taxon>Embryophyta</taxon>
        <taxon>Tracheophyta</taxon>
        <taxon>Spermatophyta</taxon>
        <taxon>Magnoliopsida</taxon>
        <taxon>Magnoliidae</taxon>
        <taxon>Laurales</taxon>
        <taxon>Lauraceae</taxon>
        <taxon>Persea</taxon>
    </lineage>
</organism>
<sequence>MDRYVITEKKIGEGTDDVFYKAHDLVTNETVAIKKIQDDDGIPTQAFRQIAMLEIPHRNMVRLKNVVYNGEMLYLVFEHMDLDLKTYMDSCPDFAKDQHLIKRFLYQILVGVAHIHSHWLLHRDLKPQNLLIDHTNALKLANFGLARRFDIPVRAFTPQVSTLWYRAPELLLGLPFYTTHVDVWSVGCIFAEMANQKPLFPGVTEIDELHKIFSILGSPTEETWPGVPQLADFKSNLAKCPAKDLATVVPGLDPAGIDLLSKMLHLEPHGRITARGALDHDYFKDLEF</sequence>
<keyword evidence="2" id="KW-1185">Reference proteome</keyword>
<proteinExistence type="predicted"/>
<evidence type="ECO:0000313" key="2">
    <source>
        <dbReference type="Proteomes" id="UP001234297"/>
    </source>
</evidence>
<name>A0ACC2LVH1_PERAE</name>
<reference evidence="1 2" key="1">
    <citation type="journal article" date="2022" name="Hortic Res">
        <title>A haplotype resolved chromosomal level avocado genome allows analysis of novel avocado genes.</title>
        <authorList>
            <person name="Nath O."/>
            <person name="Fletcher S.J."/>
            <person name="Hayward A."/>
            <person name="Shaw L.M."/>
            <person name="Masouleh A.K."/>
            <person name="Furtado A."/>
            <person name="Henry R.J."/>
            <person name="Mitter N."/>
        </authorList>
    </citation>
    <scope>NUCLEOTIDE SEQUENCE [LARGE SCALE GENOMIC DNA]</scope>
    <source>
        <strain evidence="2">cv. Hass</strain>
    </source>
</reference>
<dbReference type="EMBL" id="CM056811">
    <property type="protein sequence ID" value="KAJ8637420.1"/>
    <property type="molecule type" value="Genomic_DNA"/>
</dbReference>
<dbReference type="Proteomes" id="UP001234297">
    <property type="component" value="Chromosome 3"/>
</dbReference>
<evidence type="ECO:0000313" key="1">
    <source>
        <dbReference type="EMBL" id="KAJ8637420.1"/>
    </source>
</evidence>